<sequence>MYRVRDYMEQLLGSGMTAERAQQVIAQWSGGGGIEMVDLVKLRRHFLMSTLLPVLQQRLPHALIDVALTSLSFWSLGLLPAADEQLLHPALRGALVAVNLLLLALADGHGNLMRAAQGSPVAAALAEVDVERVMAAAAAAIRHAKRTAAAATAAAATPAAAESAARASGGGSLASALSSLDSFLVLQQAASGATSGGAGSGYGKYSTSGGATAAFDAVAELGMTPDEAAAVAAMYARFGDSSRGGRIGDYEFRRLLQEAGFPPLTESERALALLLADPDKKGWLSFRDWATWWANSPPAQDE</sequence>
<evidence type="ECO:0008006" key="3">
    <source>
        <dbReference type="Google" id="ProtNLM"/>
    </source>
</evidence>
<comment type="caution">
    <text evidence="1">The sequence shown here is derived from an EMBL/GenBank/DDBJ whole genome shotgun (WGS) entry which is preliminary data.</text>
</comment>
<evidence type="ECO:0000313" key="2">
    <source>
        <dbReference type="Proteomes" id="UP000075714"/>
    </source>
</evidence>
<gene>
    <name evidence="1" type="ORF">GPECTOR_58g541</name>
</gene>
<name>A0A150G5G1_GONPE</name>
<proteinExistence type="predicted"/>
<dbReference type="Proteomes" id="UP000075714">
    <property type="component" value="Unassembled WGS sequence"/>
</dbReference>
<dbReference type="OrthoDB" id="548743at2759"/>
<reference evidence="2" key="1">
    <citation type="journal article" date="2016" name="Nat. Commun.">
        <title>The Gonium pectorale genome demonstrates co-option of cell cycle regulation during the evolution of multicellularity.</title>
        <authorList>
            <person name="Hanschen E.R."/>
            <person name="Marriage T.N."/>
            <person name="Ferris P.J."/>
            <person name="Hamaji T."/>
            <person name="Toyoda A."/>
            <person name="Fujiyama A."/>
            <person name="Neme R."/>
            <person name="Noguchi H."/>
            <person name="Minakuchi Y."/>
            <person name="Suzuki M."/>
            <person name="Kawai-Toyooka H."/>
            <person name="Smith D.R."/>
            <person name="Sparks H."/>
            <person name="Anderson J."/>
            <person name="Bakaric R."/>
            <person name="Luria V."/>
            <person name="Karger A."/>
            <person name="Kirschner M.W."/>
            <person name="Durand P.M."/>
            <person name="Michod R.E."/>
            <person name="Nozaki H."/>
            <person name="Olson B.J."/>
        </authorList>
    </citation>
    <scope>NUCLEOTIDE SEQUENCE [LARGE SCALE GENOMIC DNA]</scope>
    <source>
        <strain evidence="2">NIES-2863</strain>
    </source>
</reference>
<dbReference type="SUPFAM" id="SSF47473">
    <property type="entry name" value="EF-hand"/>
    <property type="match status" value="1"/>
</dbReference>
<organism evidence="1 2">
    <name type="scientific">Gonium pectorale</name>
    <name type="common">Green alga</name>
    <dbReference type="NCBI Taxonomy" id="33097"/>
    <lineage>
        <taxon>Eukaryota</taxon>
        <taxon>Viridiplantae</taxon>
        <taxon>Chlorophyta</taxon>
        <taxon>core chlorophytes</taxon>
        <taxon>Chlorophyceae</taxon>
        <taxon>CS clade</taxon>
        <taxon>Chlamydomonadales</taxon>
        <taxon>Volvocaceae</taxon>
        <taxon>Gonium</taxon>
    </lineage>
</organism>
<protein>
    <recommendedName>
        <fullName evidence="3">EF-hand domain-containing protein</fullName>
    </recommendedName>
</protein>
<dbReference type="InterPro" id="IPR011992">
    <property type="entry name" value="EF-hand-dom_pair"/>
</dbReference>
<dbReference type="AlphaFoldDB" id="A0A150G5G1"/>
<keyword evidence="2" id="KW-1185">Reference proteome</keyword>
<dbReference type="EMBL" id="LSYV01000059">
    <property type="protein sequence ID" value="KXZ45092.1"/>
    <property type="molecule type" value="Genomic_DNA"/>
</dbReference>
<accession>A0A150G5G1</accession>
<evidence type="ECO:0000313" key="1">
    <source>
        <dbReference type="EMBL" id="KXZ45092.1"/>
    </source>
</evidence>